<reference evidence="2" key="1">
    <citation type="submission" date="2021-12" db="EMBL/GenBank/DDBJ databases">
        <title>Black yeast isolated from Biological Soil Crust.</title>
        <authorList>
            <person name="Kurbessoian T."/>
        </authorList>
    </citation>
    <scope>NUCLEOTIDE SEQUENCE</scope>
    <source>
        <strain evidence="2">CCFEE 5208</strain>
    </source>
</reference>
<feature type="compositionally biased region" description="Polar residues" evidence="1">
    <location>
        <begin position="626"/>
        <end position="637"/>
    </location>
</feature>
<feature type="region of interest" description="Disordered" evidence="1">
    <location>
        <begin position="535"/>
        <end position="686"/>
    </location>
</feature>
<comment type="caution">
    <text evidence="2">The sequence shown here is derived from an EMBL/GenBank/DDBJ whole genome shotgun (WGS) entry which is preliminary data.</text>
</comment>
<feature type="compositionally biased region" description="Basic and acidic residues" evidence="1">
    <location>
        <begin position="610"/>
        <end position="623"/>
    </location>
</feature>
<gene>
    <name evidence="2" type="ORF">LTR82_001765</name>
</gene>
<sequence>MTTHFQSLCEAILDGRSHREHDTPAFLAHWHACEDIEAFGPAAFMQLAACEGERHLSTLTYWHTTLLVPPHLPESGPEPHHPQTMPSRFSSIRNYLARSTTTSTKSGVFSIGGIQTSRSLTAQDIDLWEHAALLYHGYEWQASIDAFKNLAGRFNGEYRTLCALNVSIIQARLGDNLDARQTLEAAAIYDPNYIMIPFILALVEWDLGNLAKTQACLNTCWESLSKSDRVDFRAQGLEFVLTADYVHTLLRFLRETGFDRHGTAIRGSVHVVPWVLPAEYIFEAPLRPGAGSRASVVDEHDFVDAESVRDSAFSRGGSIVGPRRHDSRALAATLGDGPAIPLLPLGNPRPIPNTFPARVSSLRRPLRTGSPVQLEVLQPVTYTRPTKDRTNAPARPEVLQPIKYESPAKETFPANVSNAVRNTPSTNSGILQPAKYDSRAREIFRARVSSSSDAVLPNSSTVAGVSEPVKNNSPAKTILSARISSRDNTARTDPTPQPKVLQPVKYVWPTSELPVAGATPVAVVQTSLGRWVPVAGARRSTSSKETGNHTANSKKESVETTQDARPRLHSQTSSTSFRSGPKSPTSTWRVSALSKQTTGPNFDKISSETWIDRAARRLAEGKPKQPASSSKDTSTPSDRPLRFKASRNLFSRSRRPKTSLPRPNAITSQVSSPLPQPKRIPRDPRGEYGDIMSIVAFLREHEHRAPLDLLVHHSRGGRRKVPPSKELAAFLQSAARDRLCVDNSGAFSYNIAREDLLIGAPMPWANQATREILEAGKRHSAPGLHGASSFPLTRKRSSRHPHAEPRNAYDDRDEEDDNDNSIEQILELYTPPPKYPRVRPSTPPARHSIQLMEGELTPTFHNPFRHIHTAASSSSSLFADSLMSVERTERARDAAMRMLEGRRRATLLPCRNGVKGEGQGEESEVVGGDGVGGKERLEALLEEVGQAPLRMASGEIFAFMRRHG</sequence>
<protein>
    <submittedName>
        <fullName evidence="2">Uncharacterized protein</fullName>
    </submittedName>
</protein>
<feature type="region of interest" description="Disordered" evidence="1">
    <location>
        <begin position="779"/>
        <end position="818"/>
    </location>
</feature>
<evidence type="ECO:0000313" key="3">
    <source>
        <dbReference type="Proteomes" id="UP001168146"/>
    </source>
</evidence>
<evidence type="ECO:0000256" key="1">
    <source>
        <dbReference type="SAM" id="MobiDB-lite"/>
    </source>
</evidence>
<dbReference type="InterPro" id="IPR011990">
    <property type="entry name" value="TPR-like_helical_dom_sf"/>
</dbReference>
<evidence type="ECO:0000313" key="2">
    <source>
        <dbReference type="EMBL" id="KAK0327005.1"/>
    </source>
</evidence>
<feature type="compositionally biased region" description="Basic and acidic residues" evidence="1">
    <location>
        <begin position="801"/>
        <end position="810"/>
    </location>
</feature>
<feature type="compositionally biased region" description="Basic and acidic residues" evidence="1">
    <location>
        <begin position="553"/>
        <end position="566"/>
    </location>
</feature>
<feature type="compositionally biased region" description="Polar residues" evidence="1">
    <location>
        <begin position="567"/>
        <end position="600"/>
    </location>
</feature>
<feature type="compositionally biased region" description="Polar residues" evidence="1">
    <location>
        <begin position="454"/>
        <end position="475"/>
    </location>
</feature>
<dbReference type="Gene3D" id="1.25.40.10">
    <property type="entry name" value="Tetratricopeptide repeat domain"/>
    <property type="match status" value="1"/>
</dbReference>
<feature type="region of interest" description="Disordered" evidence="1">
    <location>
        <begin position="454"/>
        <end position="499"/>
    </location>
</feature>
<feature type="compositionally biased region" description="Polar residues" evidence="1">
    <location>
        <begin position="539"/>
        <end position="551"/>
    </location>
</feature>
<name>A0AAN6FYY3_9PEZI</name>
<dbReference type="EMBL" id="JASUXU010000003">
    <property type="protein sequence ID" value="KAK0327005.1"/>
    <property type="molecule type" value="Genomic_DNA"/>
</dbReference>
<organism evidence="2 3">
    <name type="scientific">Friedmanniomyces endolithicus</name>
    <dbReference type="NCBI Taxonomy" id="329885"/>
    <lineage>
        <taxon>Eukaryota</taxon>
        <taxon>Fungi</taxon>
        <taxon>Dikarya</taxon>
        <taxon>Ascomycota</taxon>
        <taxon>Pezizomycotina</taxon>
        <taxon>Dothideomycetes</taxon>
        <taxon>Dothideomycetidae</taxon>
        <taxon>Mycosphaerellales</taxon>
        <taxon>Teratosphaeriaceae</taxon>
        <taxon>Friedmanniomyces</taxon>
    </lineage>
</organism>
<dbReference type="AlphaFoldDB" id="A0AAN6FYY3"/>
<accession>A0AAN6FYY3</accession>
<proteinExistence type="predicted"/>
<dbReference type="Proteomes" id="UP001168146">
    <property type="component" value="Unassembled WGS sequence"/>
</dbReference>